<evidence type="ECO:0000313" key="4">
    <source>
        <dbReference type="Proteomes" id="UP001176468"/>
    </source>
</evidence>
<feature type="signal peptide" evidence="2">
    <location>
        <begin position="1"/>
        <end position="21"/>
    </location>
</feature>
<feature type="chain" id="PRO_5045762445" evidence="2">
    <location>
        <begin position="22"/>
        <end position="122"/>
    </location>
</feature>
<keyword evidence="2" id="KW-0732">Signal</keyword>
<evidence type="ECO:0000256" key="1">
    <source>
        <dbReference type="SAM" id="MobiDB-lite"/>
    </source>
</evidence>
<sequence>MKTFVSAALIAAALIAAPAVAQRDPAYQAARSAGQVGEQPDGYLGVVGAGSAELRALVSNINIQRKAKYTESAAAGATVEQFAFTSGCNLILKTAPGEKYKTPGGGWATRGSGAPERDSRCV</sequence>
<dbReference type="RefSeq" id="WP_304561051.1">
    <property type="nucleotide sequence ID" value="NZ_JAUQSZ010000005.1"/>
</dbReference>
<dbReference type="Pfam" id="PF07027">
    <property type="entry name" value="DUF1318"/>
    <property type="match status" value="1"/>
</dbReference>
<keyword evidence="4" id="KW-1185">Reference proteome</keyword>
<proteinExistence type="predicted"/>
<dbReference type="Proteomes" id="UP001176468">
    <property type="component" value="Unassembled WGS sequence"/>
</dbReference>
<gene>
    <name evidence="3" type="ORF">Q5H94_09685</name>
</gene>
<reference evidence="3" key="1">
    <citation type="submission" date="2023-07" db="EMBL/GenBank/DDBJ databases">
        <authorList>
            <person name="Kim M.K."/>
        </authorList>
    </citation>
    <scope>NUCLEOTIDE SEQUENCE</scope>
    <source>
        <strain evidence="3">CA1-15</strain>
    </source>
</reference>
<accession>A0ABT8ZZ82</accession>
<name>A0ABT8ZZ82_9SPHN</name>
<dbReference type="InterPro" id="IPR008309">
    <property type="entry name" value="YdbL"/>
</dbReference>
<feature type="region of interest" description="Disordered" evidence="1">
    <location>
        <begin position="101"/>
        <end position="122"/>
    </location>
</feature>
<dbReference type="EMBL" id="JAUQSZ010000005">
    <property type="protein sequence ID" value="MDO7842598.1"/>
    <property type="molecule type" value="Genomic_DNA"/>
</dbReference>
<evidence type="ECO:0000256" key="2">
    <source>
        <dbReference type="SAM" id="SignalP"/>
    </source>
</evidence>
<comment type="caution">
    <text evidence="3">The sequence shown here is derived from an EMBL/GenBank/DDBJ whole genome shotgun (WGS) entry which is preliminary data.</text>
</comment>
<protein>
    <submittedName>
        <fullName evidence="3">YdbL family protein</fullName>
    </submittedName>
</protein>
<evidence type="ECO:0000313" key="3">
    <source>
        <dbReference type="EMBL" id="MDO7842598.1"/>
    </source>
</evidence>
<organism evidence="3 4">
    <name type="scientific">Sphingomonas immobilis</name>
    <dbReference type="NCBI Taxonomy" id="3063997"/>
    <lineage>
        <taxon>Bacteria</taxon>
        <taxon>Pseudomonadati</taxon>
        <taxon>Pseudomonadota</taxon>
        <taxon>Alphaproteobacteria</taxon>
        <taxon>Sphingomonadales</taxon>
        <taxon>Sphingomonadaceae</taxon>
        <taxon>Sphingomonas</taxon>
    </lineage>
</organism>